<reference evidence="1" key="2">
    <citation type="submission" date="2020-02" db="EMBL/GenBank/DDBJ databases">
        <authorList>
            <person name="Gilchrist C.L.M."/>
            <person name="Chooi Y.-H."/>
        </authorList>
    </citation>
    <scope>NUCLEOTIDE SEQUENCE</scope>
    <source>
        <strain evidence="1">MST-FP2251</strain>
    </source>
</reference>
<dbReference type="InterPro" id="IPR010354">
    <property type="entry name" value="Oleate_hydratase"/>
</dbReference>
<comment type="caution">
    <text evidence="1">The sequence shown here is derived from an EMBL/GenBank/DDBJ whole genome shotgun (WGS) entry which is preliminary data.</text>
</comment>
<sequence>MSRRSPDDMDAWILGSGVPSLTAAAQLIEKAKVPLTRVHIIETLSKAGGGTAHAGDPVNGYQYRAEPMPAFDGPCVKNLLSMIPSEMRPDKTADDDIEEFYEEKYLDGSQHTRFLVEKSHKVARIDIKQISLGVQHRLQLHLFVSKPEASLGRSRICDHFGESFLKSTYWLILATTAVEFRRYLVRFRHNMDALLDPRYLDRGRFNRHEAITLPVAHFLQARGVDFRFRTRVADIVVDDGPDSHHVSAIQCVKPDESDAIHSIPVRRNDIVIVSLGSVMSGQMAGTNTTAPSLEQIKTGDKDLDENWLLWLELSTKDPKFGNAYNFCTRMSESRLQTFTVTLRSREFFNRFGELTGDRPRSGSFVTLKESSWLLSVSLPQQPLFGDQPAEVQVFWGYALRPERCGDYVKKPMVECAGEEIMRELLSHLKFPEETILPHSIAIPCIVPRMTAALLPRDAEDRPQIVPQGMMNMALIGQFVEIEEEMVATMDYGVRSAQMAVDRLMGL</sequence>
<evidence type="ECO:0000313" key="2">
    <source>
        <dbReference type="Proteomes" id="UP001194746"/>
    </source>
</evidence>
<dbReference type="PANTHER" id="PTHR37417">
    <property type="entry name" value="67 KDA MYOSIN-CROSS-REACTIVE ANTIGEN FAMILY PROTEIN (AFU_ORTHOLOGUE AFUA_5G09970)"/>
    <property type="match status" value="1"/>
</dbReference>
<dbReference type="EMBL" id="VCAU01000139">
    <property type="protein sequence ID" value="KAF9883973.1"/>
    <property type="molecule type" value="Genomic_DNA"/>
</dbReference>
<evidence type="ECO:0008006" key="3">
    <source>
        <dbReference type="Google" id="ProtNLM"/>
    </source>
</evidence>
<protein>
    <recommendedName>
        <fullName evidence="3">Oleate hydratase</fullName>
    </recommendedName>
</protein>
<dbReference type="Proteomes" id="UP001194746">
    <property type="component" value="Unassembled WGS sequence"/>
</dbReference>
<reference evidence="1" key="1">
    <citation type="journal article" date="2019" name="Beilstein J. Org. Chem.">
        <title>Nanangenines: drimane sesquiterpenoids as the dominant metabolite cohort of a novel Australian fungus, Aspergillus nanangensis.</title>
        <authorList>
            <person name="Lacey H.J."/>
            <person name="Gilchrist C.L.M."/>
            <person name="Crombie A."/>
            <person name="Kalaitzis J.A."/>
            <person name="Vuong D."/>
            <person name="Rutledge P.J."/>
            <person name="Turner P."/>
            <person name="Pitt J.I."/>
            <person name="Lacey E."/>
            <person name="Chooi Y.H."/>
            <person name="Piggott A.M."/>
        </authorList>
    </citation>
    <scope>NUCLEOTIDE SEQUENCE</scope>
    <source>
        <strain evidence="1">MST-FP2251</strain>
    </source>
</reference>
<dbReference type="AlphaFoldDB" id="A0AAD4CCX8"/>
<organism evidence="1 2">
    <name type="scientific">Aspergillus nanangensis</name>
    <dbReference type="NCBI Taxonomy" id="2582783"/>
    <lineage>
        <taxon>Eukaryota</taxon>
        <taxon>Fungi</taxon>
        <taxon>Dikarya</taxon>
        <taxon>Ascomycota</taxon>
        <taxon>Pezizomycotina</taxon>
        <taxon>Eurotiomycetes</taxon>
        <taxon>Eurotiomycetidae</taxon>
        <taxon>Eurotiales</taxon>
        <taxon>Aspergillaceae</taxon>
        <taxon>Aspergillus</taxon>
        <taxon>Aspergillus subgen. Circumdati</taxon>
    </lineage>
</organism>
<dbReference type="SUPFAM" id="SSF51905">
    <property type="entry name" value="FAD/NAD(P)-binding domain"/>
    <property type="match status" value="1"/>
</dbReference>
<evidence type="ECO:0000313" key="1">
    <source>
        <dbReference type="EMBL" id="KAF9883973.1"/>
    </source>
</evidence>
<dbReference type="PANTHER" id="PTHR37417:SF2">
    <property type="entry name" value="67 KDA MYOSIN-CROSS-REACTIVE ANTIGEN FAMILY PROTEIN (AFU_ORTHOLOGUE AFUA_5G09970)"/>
    <property type="match status" value="1"/>
</dbReference>
<keyword evidence="2" id="KW-1185">Reference proteome</keyword>
<accession>A0AAD4CCX8</accession>
<dbReference type="GO" id="GO:0050151">
    <property type="term" value="F:oleate hydratase activity"/>
    <property type="evidence" value="ECO:0007669"/>
    <property type="project" value="InterPro"/>
</dbReference>
<dbReference type="GO" id="GO:0006631">
    <property type="term" value="P:fatty acid metabolic process"/>
    <property type="evidence" value="ECO:0007669"/>
    <property type="project" value="InterPro"/>
</dbReference>
<proteinExistence type="predicted"/>
<dbReference type="InterPro" id="IPR036188">
    <property type="entry name" value="FAD/NAD-bd_sf"/>
</dbReference>
<dbReference type="GO" id="GO:0071949">
    <property type="term" value="F:FAD binding"/>
    <property type="evidence" value="ECO:0007669"/>
    <property type="project" value="InterPro"/>
</dbReference>
<gene>
    <name evidence="1" type="ORF">FE257_002414</name>
</gene>
<dbReference type="Gene3D" id="3.30.9.80">
    <property type="match status" value="1"/>
</dbReference>
<name>A0AAD4CCX8_ASPNN</name>
<dbReference type="Gene3D" id="3.50.50.60">
    <property type="entry name" value="FAD/NAD(P)-binding domain"/>
    <property type="match status" value="2"/>
</dbReference>
<dbReference type="Pfam" id="PF06100">
    <property type="entry name" value="MCRA"/>
    <property type="match status" value="1"/>
</dbReference>